<organism evidence="1 2">
    <name type="scientific">Diaporthe australafricana</name>
    <dbReference type="NCBI Taxonomy" id="127596"/>
    <lineage>
        <taxon>Eukaryota</taxon>
        <taxon>Fungi</taxon>
        <taxon>Dikarya</taxon>
        <taxon>Ascomycota</taxon>
        <taxon>Pezizomycotina</taxon>
        <taxon>Sordariomycetes</taxon>
        <taxon>Sordariomycetidae</taxon>
        <taxon>Diaporthales</taxon>
        <taxon>Diaporthaceae</taxon>
        <taxon>Diaporthe</taxon>
    </lineage>
</organism>
<dbReference type="Proteomes" id="UP001583177">
    <property type="component" value="Unassembled WGS sequence"/>
</dbReference>
<gene>
    <name evidence="1" type="ORF">Daus18300_009522</name>
</gene>
<protein>
    <submittedName>
        <fullName evidence="1">Uncharacterized protein</fullName>
    </submittedName>
</protein>
<evidence type="ECO:0000313" key="2">
    <source>
        <dbReference type="Proteomes" id="UP001583177"/>
    </source>
</evidence>
<name>A0ABR3WDW3_9PEZI</name>
<evidence type="ECO:0000313" key="1">
    <source>
        <dbReference type="EMBL" id="KAL1859657.1"/>
    </source>
</evidence>
<keyword evidence="2" id="KW-1185">Reference proteome</keyword>
<proteinExistence type="predicted"/>
<reference evidence="1 2" key="1">
    <citation type="journal article" date="2024" name="IMA Fungus">
        <title>IMA Genome - F19 : A genome assembly and annotation guide to empower mycologists, including annotated draft genome sequences of Ceratocystis pirilliformis, Diaporthe australafricana, Fusarium ophioides, Paecilomyces lecythidis, and Sporothrix stenoceras.</title>
        <authorList>
            <person name="Aylward J."/>
            <person name="Wilson A.M."/>
            <person name="Visagie C.M."/>
            <person name="Spraker J."/>
            <person name="Barnes I."/>
            <person name="Buitendag C."/>
            <person name="Ceriani C."/>
            <person name="Del Mar Angel L."/>
            <person name="du Plessis D."/>
            <person name="Fuchs T."/>
            <person name="Gasser K."/>
            <person name="Kramer D."/>
            <person name="Li W."/>
            <person name="Munsamy K."/>
            <person name="Piso A."/>
            <person name="Price J.L."/>
            <person name="Sonnekus B."/>
            <person name="Thomas C."/>
            <person name="van der Nest A."/>
            <person name="van Dijk A."/>
            <person name="van Heerden A."/>
            <person name="van Vuuren N."/>
            <person name="Yilmaz N."/>
            <person name="Duong T.A."/>
            <person name="van der Merwe N.A."/>
            <person name="Wingfield M.J."/>
            <person name="Wingfield B.D."/>
        </authorList>
    </citation>
    <scope>NUCLEOTIDE SEQUENCE [LARGE SCALE GENOMIC DNA]</scope>
    <source>
        <strain evidence="1 2">CMW 18300</strain>
    </source>
</reference>
<accession>A0ABR3WDW3</accession>
<dbReference type="EMBL" id="JAWRVE010000097">
    <property type="protein sequence ID" value="KAL1859657.1"/>
    <property type="molecule type" value="Genomic_DNA"/>
</dbReference>
<sequence>MSEPLSSLARIASIIDLADVAFTRVVEHAQESRILKPYETQAQVYEGGYWIALATEGHRPAEARRLAQDVRQLATSLRDLFKLIQGRDLDGIKDQYYHHSPRMNHVEACRATLVRVAKEFEKPGYDGP</sequence>
<comment type="caution">
    <text evidence="1">The sequence shown here is derived from an EMBL/GenBank/DDBJ whole genome shotgun (WGS) entry which is preliminary data.</text>
</comment>